<dbReference type="EMBL" id="CP065177">
    <property type="protein sequence ID" value="URG49016.1"/>
    <property type="molecule type" value="Genomic_DNA"/>
</dbReference>
<dbReference type="SUPFAM" id="SSF52980">
    <property type="entry name" value="Restriction endonuclease-like"/>
    <property type="match status" value="1"/>
</dbReference>
<dbReference type="Gene3D" id="3.40.1350.10">
    <property type="match status" value="1"/>
</dbReference>
<accession>A0A9Q2EN13</accession>
<gene>
    <name evidence="1" type="ORF">IG609_020240</name>
</gene>
<dbReference type="InterPro" id="IPR011335">
    <property type="entry name" value="Restrct_endonuc-II-like"/>
</dbReference>
<organism evidence="1 2">
    <name type="scientific">Pectobacterium quasiaquaticum</name>
    <dbReference type="NCBI Taxonomy" id="2774015"/>
    <lineage>
        <taxon>Bacteria</taxon>
        <taxon>Pseudomonadati</taxon>
        <taxon>Pseudomonadota</taxon>
        <taxon>Gammaproteobacteria</taxon>
        <taxon>Enterobacterales</taxon>
        <taxon>Pectobacteriaceae</taxon>
        <taxon>Pectobacterium</taxon>
    </lineage>
</organism>
<dbReference type="Pfam" id="PF08722">
    <property type="entry name" value="Tn7_TnsA-like_N"/>
    <property type="match status" value="1"/>
</dbReference>
<keyword evidence="2" id="KW-1185">Reference proteome</keyword>
<dbReference type="AlphaFoldDB" id="A0A9Q2EN13"/>
<reference evidence="1 2" key="1">
    <citation type="journal article" date="2021" name="Int. J. Syst. Evol. Microbiol.">
        <title>&lt;i&gt;Pectobacterium quasiaquaticum&lt;/i&gt; sp. nov., isolated from waterways.</title>
        <authorList>
            <person name="Ben Moussa H."/>
            <person name="Pedron J."/>
            <person name="Bertrand C."/>
            <person name="Hecquet A."/>
            <person name="Barny M.A."/>
        </authorList>
    </citation>
    <scope>NUCLEOTIDE SEQUENCE [LARGE SCALE GENOMIC DNA]</scope>
    <source>
        <strain evidence="1 2">A477-S1-J17</strain>
    </source>
</reference>
<dbReference type="RefSeq" id="WP_193398798.1">
    <property type="nucleotide sequence ID" value="NZ_CP065177.1"/>
</dbReference>
<dbReference type="Proteomes" id="UP000806577">
    <property type="component" value="Chromosome"/>
</dbReference>
<dbReference type="GO" id="GO:0003676">
    <property type="term" value="F:nucleic acid binding"/>
    <property type="evidence" value="ECO:0007669"/>
    <property type="project" value="InterPro"/>
</dbReference>
<evidence type="ECO:0000313" key="2">
    <source>
        <dbReference type="Proteomes" id="UP000806577"/>
    </source>
</evidence>
<proteinExistence type="predicted"/>
<dbReference type="KEGG" id="pqu:IG609_020240"/>
<dbReference type="InterPro" id="IPR011856">
    <property type="entry name" value="tRNA_endonuc-like_dom_sf"/>
</dbReference>
<evidence type="ECO:0000313" key="1">
    <source>
        <dbReference type="EMBL" id="URG49016.1"/>
    </source>
</evidence>
<dbReference type="InterPro" id="IPR014833">
    <property type="entry name" value="TnsA_N"/>
</dbReference>
<sequence length="121" mass="13752">MSDANKPIDPKDLHRIQKFGLGIGKEYEPFIKVDELSSRGESIREQFPIPVTDTLDICLQLGSRHPQIKGFLKVVTKDLLIDFKYKTQIAVAVKHSSDSGKERVVDKLQIEKAYWEGRGVQ</sequence>
<name>A0A9Q2EN13_9GAMM</name>
<protein>
    <submittedName>
        <fullName evidence="1">Tn7 transposase TnsA N-terminal domain-containing protein</fullName>
    </submittedName>
</protein>